<proteinExistence type="predicted"/>
<dbReference type="AlphaFoldDB" id="A0A7G9G7B5"/>
<name>A0A7G9G7B5_9FIRM</name>
<dbReference type="SUPFAM" id="SSF46548">
    <property type="entry name" value="alpha-helical ferredoxin"/>
    <property type="match status" value="1"/>
</dbReference>
<dbReference type="GO" id="GO:0051536">
    <property type="term" value="F:iron-sulfur cluster binding"/>
    <property type="evidence" value="ECO:0007669"/>
    <property type="project" value="UniProtKB-KW"/>
</dbReference>
<accession>A0A7G9G7B5</accession>
<reference evidence="6 7" key="1">
    <citation type="submission" date="2020-08" db="EMBL/GenBank/DDBJ databases">
        <authorList>
            <person name="Liu C."/>
            <person name="Sun Q."/>
        </authorList>
    </citation>
    <scope>NUCLEOTIDE SEQUENCE [LARGE SCALE GENOMIC DNA]</scope>
    <source>
        <strain evidence="6 7">NSJ-38</strain>
    </source>
</reference>
<evidence type="ECO:0000259" key="4">
    <source>
        <dbReference type="Pfam" id="PF00248"/>
    </source>
</evidence>
<dbReference type="InterPro" id="IPR017900">
    <property type="entry name" value="4Fe4S_Fe_S_CS"/>
</dbReference>
<evidence type="ECO:0000256" key="2">
    <source>
        <dbReference type="ARBA" id="ARBA00023004"/>
    </source>
</evidence>
<evidence type="ECO:0000313" key="6">
    <source>
        <dbReference type="EMBL" id="QNM06697.1"/>
    </source>
</evidence>
<evidence type="ECO:0000259" key="5">
    <source>
        <dbReference type="Pfam" id="PF13187"/>
    </source>
</evidence>
<dbReference type="PANTHER" id="PTHR43312:SF2">
    <property type="entry name" value="OXIDOREDUCTASE"/>
    <property type="match status" value="1"/>
</dbReference>
<evidence type="ECO:0000313" key="7">
    <source>
        <dbReference type="Proteomes" id="UP000515823"/>
    </source>
</evidence>
<keyword evidence="1" id="KW-0479">Metal-binding</keyword>
<dbReference type="Pfam" id="PF00248">
    <property type="entry name" value="Aldo_ket_red"/>
    <property type="match status" value="1"/>
</dbReference>
<dbReference type="SUPFAM" id="SSF51430">
    <property type="entry name" value="NAD(P)-linked oxidoreductase"/>
    <property type="match status" value="1"/>
</dbReference>
<dbReference type="Pfam" id="PF13187">
    <property type="entry name" value="Fer4_9"/>
    <property type="match status" value="1"/>
</dbReference>
<feature type="domain" description="4Fe-4S ferredoxin-type" evidence="5">
    <location>
        <begin position="293"/>
        <end position="357"/>
    </location>
</feature>
<dbReference type="CDD" id="cd19096">
    <property type="entry name" value="AKR_Fe-S_oxidoreductase"/>
    <property type="match status" value="1"/>
</dbReference>
<dbReference type="InterPro" id="IPR036812">
    <property type="entry name" value="NAD(P)_OxRdtase_dom_sf"/>
</dbReference>
<sequence>MTELSTDRKLGFGFLRLPQTDEDDPAAIDYELTGQMADYFLSQGFRYFDTAYNYHKEFSEIAIREAVVKRHPREAFLLADKMPTFLVTKTEDFERFFAEQLARCGVDFFDFYLLHNLGKERYGNMERLGAFEFMRKVKAEGKAKEIGFSFHDTADVLDRILTEHPEMDFVQLQLNYIDWESEVIQSRKCYEVAKKHGKPVTVMEPVKGGALARLVPEAEKILKDCEPDSSSASWAIRYAASLDGVRMVLSGMSTLEQVKDNTAYMKDFRKLDKNGLDQIAKVVDILKKSQAIQCTNCKYCMDECPMNINIPGYFSFYNSASQQDNFIDVLFRRTSHGHGSPWDCIECRSCESHCPQHLPITDYLKTISDYVKEKVL</sequence>
<protein>
    <submittedName>
        <fullName evidence="6">Aldo/keto reductase</fullName>
    </submittedName>
</protein>
<dbReference type="RefSeq" id="WP_249304326.1">
    <property type="nucleotide sequence ID" value="NZ_CP060634.1"/>
</dbReference>
<dbReference type="InterPro" id="IPR023210">
    <property type="entry name" value="NADP_OxRdtase_dom"/>
</dbReference>
<dbReference type="Proteomes" id="UP000515823">
    <property type="component" value="Chromosome"/>
</dbReference>
<dbReference type="PANTHER" id="PTHR43312">
    <property type="entry name" value="D-THREO-ALDOSE 1-DEHYDROGENASE"/>
    <property type="match status" value="1"/>
</dbReference>
<gene>
    <name evidence="6" type="ORF">H9Q78_06175</name>
</gene>
<dbReference type="PROSITE" id="PS00198">
    <property type="entry name" value="4FE4S_FER_1"/>
    <property type="match status" value="2"/>
</dbReference>
<evidence type="ECO:0000256" key="1">
    <source>
        <dbReference type="ARBA" id="ARBA00022723"/>
    </source>
</evidence>
<keyword evidence="7" id="KW-1185">Reference proteome</keyword>
<dbReference type="InterPro" id="IPR053135">
    <property type="entry name" value="AKR2_Oxidoreductase"/>
</dbReference>
<keyword evidence="3" id="KW-0411">Iron-sulfur</keyword>
<dbReference type="GO" id="GO:0046872">
    <property type="term" value="F:metal ion binding"/>
    <property type="evidence" value="ECO:0007669"/>
    <property type="project" value="UniProtKB-KW"/>
</dbReference>
<dbReference type="KEGG" id="qdo:H9Q78_06175"/>
<evidence type="ECO:0000256" key="3">
    <source>
        <dbReference type="ARBA" id="ARBA00023014"/>
    </source>
</evidence>
<dbReference type="Gene3D" id="3.20.20.100">
    <property type="entry name" value="NADP-dependent oxidoreductase domain"/>
    <property type="match status" value="1"/>
</dbReference>
<dbReference type="EMBL" id="CP060634">
    <property type="protein sequence ID" value="QNM06697.1"/>
    <property type="molecule type" value="Genomic_DNA"/>
</dbReference>
<feature type="domain" description="NADP-dependent oxidoreductase" evidence="4">
    <location>
        <begin position="9"/>
        <end position="282"/>
    </location>
</feature>
<keyword evidence="2" id="KW-0408">Iron</keyword>
<dbReference type="InterPro" id="IPR017896">
    <property type="entry name" value="4Fe4S_Fe-S-bd"/>
</dbReference>
<organism evidence="6 7">
    <name type="scientific">Qiania dongpingensis</name>
    <dbReference type="NCBI Taxonomy" id="2763669"/>
    <lineage>
        <taxon>Bacteria</taxon>
        <taxon>Bacillati</taxon>
        <taxon>Bacillota</taxon>
        <taxon>Clostridia</taxon>
        <taxon>Lachnospirales</taxon>
        <taxon>Lachnospiraceae</taxon>
        <taxon>Qiania</taxon>
    </lineage>
</organism>